<protein>
    <submittedName>
        <fullName evidence="1">Uncharacterized protein</fullName>
    </submittedName>
</protein>
<sequence>MINFYATTGQLVGASGHALDELDVEIYGTNLSKGESMVAMSNKNKSILDREHDGPHDICDVASGFLCFLMP</sequence>
<accession>A0AAE0YZJ7</accession>
<reference evidence="1" key="1">
    <citation type="journal article" date="2023" name="G3 (Bethesda)">
        <title>A reference genome for the long-term kleptoplast-retaining sea slug Elysia crispata morphotype clarki.</title>
        <authorList>
            <person name="Eastman K.E."/>
            <person name="Pendleton A.L."/>
            <person name="Shaikh M.A."/>
            <person name="Suttiyut T."/>
            <person name="Ogas R."/>
            <person name="Tomko P."/>
            <person name="Gavelis G."/>
            <person name="Widhalm J.R."/>
            <person name="Wisecaver J.H."/>
        </authorList>
    </citation>
    <scope>NUCLEOTIDE SEQUENCE</scope>
    <source>
        <strain evidence="1">ECLA1</strain>
    </source>
</reference>
<dbReference type="EMBL" id="JAWDGP010005130">
    <property type="protein sequence ID" value="KAK3759401.1"/>
    <property type="molecule type" value="Genomic_DNA"/>
</dbReference>
<organism evidence="1 2">
    <name type="scientific">Elysia crispata</name>
    <name type="common">lettuce slug</name>
    <dbReference type="NCBI Taxonomy" id="231223"/>
    <lineage>
        <taxon>Eukaryota</taxon>
        <taxon>Metazoa</taxon>
        <taxon>Spiralia</taxon>
        <taxon>Lophotrochozoa</taxon>
        <taxon>Mollusca</taxon>
        <taxon>Gastropoda</taxon>
        <taxon>Heterobranchia</taxon>
        <taxon>Euthyneura</taxon>
        <taxon>Panpulmonata</taxon>
        <taxon>Sacoglossa</taxon>
        <taxon>Placobranchoidea</taxon>
        <taxon>Plakobranchidae</taxon>
        <taxon>Elysia</taxon>
    </lineage>
</organism>
<dbReference type="Proteomes" id="UP001283361">
    <property type="component" value="Unassembled WGS sequence"/>
</dbReference>
<gene>
    <name evidence="1" type="ORF">RRG08_023519</name>
</gene>
<evidence type="ECO:0000313" key="1">
    <source>
        <dbReference type="EMBL" id="KAK3759401.1"/>
    </source>
</evidence>
<evidence type="ECO:0000313" key="2">
    <source>
        <dbReference type="Proteomes" id="UP001283361"/>
    </source>
</evidence>
<name>A0AAE0YZJ7_9GAST</name>
<comment type="caution">
    <text evidence="1">The sequence shown here is derived from an EMBL/GenBank/DDBJ whole genome shotgun (WGS) entry which is preliminary data.</text>
</comment>
<dbReference type="AlphaFoldDB" id="A0AAE0YZJ7"/>
<proteinExistence type="predicted"/>
<keyword evidence="2" id="KW-1185">Reference proteome</keyword>